<dbReference type="PROSITE" id="PS51186">
    <property type="entry name" value="GNAT"/>
    <property type="match status" value="2"/>
</dbReference>
<keyword evidence="1 4" id="KW-0808">Transferase</keyword>
<organism evidence="4 5">
    <name type="scientific">Clostridium homopropionicum DSM 5847</name>
    <dbReference type="NCBI Taxonomy" id="1121318"/>
    <lineage>
        <taxon>Bacteria</taxon>
        <taxon>Bacillati</taxon>
        <taxon>Bacillota</taxon>
        <taxon>Clostridia</taxon>
        <taxon>Eubacteriales</taxon>
        <taxon>Clostridiaceae</taxon>
        <taxon>Clostridium</taxon>
    </lineage>
</organism>
<comment type="caution">
    <text evidence="4">The sequence shown here is derived from an EMBL/GenBank/DDBJ whole genome shotgun (WGS) entry which is preliminary data.</text>
</comment>
<dbReference type="Proteomes" id="UP000037043">
    <property type="component" value="Unassembled WGS sequence"/>
</dbReference>
<dbReference type="SUPFAM" id="SSF55729">
    <property type="entry name" value="Acyl-CoA N-acyltransferases (Nat)"/>
    <property type="match status" value="2"/>
</dbReference>
<keyword evidence="5" id="KW-1185">Reference proteome</keyword>
<gene>
    <name evidence="4" type="primary">mshD</name>
    <name evidence="4" type="ORF">CLHOM_22970</name>
</gene>
<sequence>MIIEKTNRLTGDQMASILNLENAAFKEDALENYAFLSNEINFNKELPCFYMGYENNELVAFLTTFIPTSFEAEIKAVTHPEHRRKGHFKKLFQTARETLLAAGVNKVLFVVEPKSKSGASVIKTFEDVKSHHSEYKMSYSNSKALIEYPELQLIQVNNENREIFTEITHDAFPELEGDSNFIDAVINFKNRKGFIVYKEGVPVGVFDFNYKEASSFLYGLGIATPHRGKGFGKELVKAALIEGFKKSDKVVLDVDSENPRAFNLYKKCGFQIDFQVDYYRYEF</sequence>
<evidence type="ECO:0000313" key="5">
    <source>
        <dbReference type="Proteomes" id="UP000037043"/>
    </source>
</evidence>
<dbReference type="Pfam" id="PF00583">
    <property type="entry name" value="Acetyltransf_1"/>
    <property type="match status" value="2"/>
</dbReference>
<feature type="domain" description="N-acetyltransferase" evidence="3">
    <location>
        <begin position="146"/>
        <end position="283"/>
    </location>
</feature>
<dbReference type="GO" id="GO:0035447">
    <property type="term" value="F:mycothiol synthase activity"/>
    <property type="evidence" value="ECO:0007669"/>
    <property type="project" value="UniProtKB-EC"/>
</dbReference>
<protein>
    <submittedName>
        <fullName evidence="4">Mycothiol acetyltransferase</fullName>
        <ecNumber evidence="4">2.3.1.189</ecNumber>
    </submittedName>
</protein>
<dbReference type="STRING" id="36844.SAMN04488501_10654"/>
<dbReference type="AlphaFoldDB" id="A0A0L6Z8A0"/>
<dbReference type="CDD" id="cd04301">
    <property type="entry name" value="NAT_SF"/>
    <property type="match status" value="2"/>
</dbReference>
<dbReference type="Gene3D" id="3.40.630.30">
    <property type="match status" value="2"/>
</dbReference>
<dbReference type="EC" id="2.3.1.189" evidence="4"/>
<accession>A0A0L6Z8A0</accession>
<proteinExistence type="predicted"/>
<evidence type="ECO:0000313" key="4">
    <source>
        <dbReference type="EMBL" id="KOA19191.1"/>
    </source>
</evidence>
<dbReference type="EMBL" id="LHUR01000027">
    <property type="protein sequence ID" value="KOA19191.1"/>
    <property type="molecule type" value="Genomic_DNA"/>
</dbReference>
<dbReference type="RefSeq" id="WP_052221816.1">
    <property type="nucleotide sequence ID" value="NZ_LHUR01000027.1"/>
</dbReference>
<name>A0A0L6Z8A0_9CLOT</name>
<reference evidence="5" key="1">
    <citation type="submission" date="2015-08" db="EMBL/GenBank/DDBJ databases">
        <title>Genome sequence of the strict anaerobe Clostridium homopropionicum LuHBu1 (DSM 5847T).</title>
        <authorList>
            <person name="Poehlein A."/>
            <person name="Beck M."/>
            <person name="Schiel-Bengelsdorf B."/>
            <person name="Bengelsdorf F.R."/>
            <person name="Daniel R."/>
            <person name="Duerre P."/>
        </authorList>
    </citation>
    <scope>NUCLEOTIDE SEQUENCE [LARGE SCALE GENOMIC DNA]</scope>
    <source>
        <strain evidence="5">DSM 5847</strain>
    </source>
</reference>
<feature type="domain" description="N-acetyltransferase" evidence="3">
    <location>
        <begin position="4"/>
        <end position="142"/>
    </location>
</feature>
<dbReference type="InterPro" id="IPR016181">
    <property type="entry name" value="Acyl_CoA_acyltransferase"/>
</dbReference>
<evidence type="ECO:0000259" key="3">
    <source>
        <dbReference type="PROSITE" id="PS51186"/>
    </source>
</evidence>
<dbReference type="InterPro" id="IPR050680">
    <property type="entry name" value="YpeA/RimI_acetyltransf"/>
</dbReference>
<dbReference type="PATRIC" id="fig|1121318.3.peg.2310"/>
<evidence type="ECO:0000256" key="1">
    <source>
        <dbReference type="ARBA" id="ARBA00022679"/>
    </source>
</evidence>
<evidence type="ECO:0000256" key="2">
    <source>
        <dbReference type="ARBA" id="ARBA00023315"/>
    </source>
</evidence>
<dbReference type="InterPro" id="IPR000182">
    <property type="entry name" value="GNAT_dom"/>
</dbReference>
<keyword evidence="2 4" id="KW-0012">Acyltransferase</keyword>
<dbReference type="PANTHER" id="PTHR43420">
    <property type="entry name" value="ACETYLTRANSFERASE"/>
    <property type="match status" value="1"/>
</dbReference>